<organism evidence="6 7">
    <name type="scientific">Armillaria ostoyae</name>
    <name type="common">Armillaria root rot fungus</name>
    <dbReference type="NCBI Taxonomy" id="47428"/>
    <lineage>
        <taxon>Eukaryota</taxon>
        <taxon>Fungi</taxon>
        <taxon>Dikarya</taxon>
        <taxon>Basidiomycota</taxon>
        <taxon>Agaricomycotina</taxon>
        <taxon>Agaricomycetes</taxon>
        <taxon>Agaricomycetidae</taxon>
        <taxon>Agaricales</taxon>
        <taxon>Marasmiineae</taxon>
        <taxon>Physalacriaceae</taxon>
        <taxon>Armillaria</taxon>
    </lineage>
</organism>
<dbReference type="Pfam" id="PF14737">
    <property type="entry name" value="DUF4470"/>
    <property type="match status" value="1"/>
</dbReference>
<evidence type="ECO:0000256" key="3">
    <source>
        <dbReference type="ARBA" id="ARBA00022833"/>
    </source>
</evidence>
<evidence type="ECO:0000256" key="4">
    <source>
        <dbReference type="PROSITE-ProRule" id="PRU00134"/>
    </source>
</evidence>
<evidence type="ECO:0000256" key="2">
    <source>
        <dbReference type="ARBA" id="ARBA00022771"/>
    </source>
</evidence>
<dbReference type="STRING" id="47428.A0A284QXT2"/>
<dbReference type="Proteomes" id="UP000219338">
    <property type="component" value="Unassembled WGS sequence"/>
</dbReference>
<dbReference type="EMBL" id="FUEG01000003">
    <property type="protein sequence ID" value="SJL01291.1"/>
    <property type="molecule type" value="Genomic_DNA"/>
</dbReference>
<dbReference type="Gene3D" id="6.10.140.2220">
    <property type="match status" value="1"/>
</dbReference>
<keyword evidence="2 4" id="KW-0863">Zinc-finger</keyword>
<dbReference type="OrthoDB" id="5282002at2759"/>
<keyword evidence="1" id="KW-0479">Metal-binding</keyword>
<keyword evidence="3" id="KW-0862">Zinc</keyword>
<dbReference type="InterPro" id="IPR002893">
    <property type="entry name" value="Znf_MYND"/>
</dbReference>
<dbReference type="InterPro" id="IPR027974">
    <property type="entry name" value="DUF4470"/>
</dbReference>
<dbReference type="OMA" id="CANQSIS"/>
<accession>A0A284QXT2</accession>
<dbReference type="SUPFAM" id="SSF144232">
    <property type="entry name" value="HIT/MYND zinc finger-like"/>
    <property type="match status" value="1"/>
</dbReference>
<evidence type="ECO:0000313" key="7">
    <source>
        <dbReference type="Proteomes" id="UP000219338"/>
    </source>
</evidence>
<dbReference type="PROSITE" id="PS50865">
    <property type="entry name" value="ZF_MYND_2"/>
    <property type="match status" value="1"/>
</dbReference>
<name>A0A284QXT2_ARMOS</name>
<evidence type="ECO:0000259" key="5">
    <source>
        <dbReference type="PROSITE" id="PS50865"/>
    </source>
</evidence>
<protein>
    <recommendedName>
        <fullName evidence="5">MYND-type domain-containing protein</fullName>
    </recommendedName>
</protein>
<dbReference type="Pfam" id="PF01753">
    <property type="entry name" value="zf-MYND"/>
    <property type="match status" value="1"/>
</dbReference>
<feature type="domain" description="MYND-type" evidence="5">
    <location>
        <begin position="45"/>
        <end position="81"/>
    </location>
</feature>
<reference evidence="7" key="1">
    <citation type="journal article" date="2017" name="Nat. Ecol. Evol.">
        <title>Genome expansion and lineage-specific genetic innovations in the forest pathogenic fungi Armillaria.</title>
        <authorList>
            <person name="Sipos G."/>
            <person name="Prasanna A.N."/>
            <person name="Walter M.C."/>
            <person name="O'Connor E."/>
            <person name="Balint B."/>
            <person name="Krizsan K."/>
            <person name="Kiss B."/>
            <person name="Hess J."/>
            <person name="Varga T."/>
            <person name="Slot J."/>
            <person name="Riley R."/>
            <person name="Boka B."/>
            <person name="Rigling D."/>
            <person name="Barry K."/>
            <person name="Lee J."/>
            <person name="Mihaltcheva S."/>
            <person name="LaButti K."/>
            <person name="Lipzen A."/>
            <person name="Waldron R."/>
            <person name="Moloney N.M."/>
            <person name="Sperisen C."/>
            <person name="Kredics L."/>
            <person name="Vagvoelgyi C."/>
            <person name="Patrignani A."/>
            <person name="Fitzpatrick D."/>
            <person name="Nagy I."/>
            <person name="Doyle S."/>
            <person name="Anderson J.B."/>
            <person name="Grigoriev I.V."/>
            <person name="Gueldener U."/>
            <person name="Muensterkoetter M."/>
            <person name="Nagy L.G."/>
        </authorList>
    </citation>
    <scope>NUCLEOTIDE SEQUENCE [LARGE SCALE GENOMIC DNA]</scope>
    <source>
        <strain evidence="7">C18/9</strain>
    </source>
</reference>
<dbReference type="AlphaFoldDB" id="A0A284QXT2"/>
<proteinExistence type="predicted"/>
<gene>
    <name evidence="6" type="ORF">ARMOST_04609</name>
</gene>
<sequence>MQDPMQNLTTSLSKLSTNAERSGYGPSMPPPLRRLGCANQSISSYRLCPNDATQSCGGCFLVRYCSKECQTEHWKSHKQDCKNPLKSKSWSPMWVKEDRKPAFVSGPDETHVPQKKFGIPMGLWGNMMSIDVINAQNNEGADKICDKDLSLAFIASGDLRNVVRTVNELPENYTGTLKIVLNDKNCRIVCRNFVILTILGIVEDVEEAAEQALHFWYSVFQPLSYRFLVFPHFPDAPTLQHLDGTPARLTSSTTVHTRWDPNTVMFLISLLSGDEIDLPQAKDTWSRTMYAPERIDHRERHYTDLRPSHRLAFDAWRRSGLLLPFGAMKDHMCVPNAWLFSGQGDLLLNDSSNPLEGWDYTEVVKAGKEHGTTADDLMGGMFFYVKDQLVEFSKRLRRFKIHIYSYDKDAKDLPTFLRSDISSPKAFDRIETSNIIDKNYVGLSILSQWGPLLNGANPHAAIIGLFMNWTNWKKAGEATSSMATMHRAMKEMASCKFTDLRRMSGHSLHNAMNGLDAFHDTSIAFQEYLNEEKADMIARKVGLKCRRINKIVPHRCFAELGTSPSSLPCIDTPDKWYAMVSPPYVLCRLRVVC</sequence>
<evidence type="ECO:0000256" key="1">
    <source>
        <dbReference type="ARBA" id="ARBA00022723"/>
    </source>
</evidence>
<dbReference type="GO" id="GO:0008270">
    <property type="term" value="F:zinc ion binding"/>
    <property type="evidence" value="ECO:0007669"/>
    <property type="project" value="UniProtKB-KW"/>
</dbReference>
<evidence type="ECO:0000313" key="6">
    <source>
        <dbReference type="EMBL" id="SJL01291.1"/>
    </source>
</evidence>
<keyword evidence="7" id="KW-1185">Reference proteome</keyword>